<sequence>MLHTLAFTGAEDEQEEEIVQRVGKQRSQAAAAQAAAAAANAATRPRQLQSARAAKYAATAAVGTGSGLMQERELPLLESLAQLLGLSVQEAAGQLLEMTAEQRADLRRGFAAQDDPSLGPSNGGKGGKGDGGGSSGAAAAAQPAEENGLDLEGPTEEMDAEDGSEGEFEVQSK</sequence>
<accession>A0AAD5DW52</accession>
<feature type="compositionally biased region" description="Gly residues" evidence="1">
    <location>
        <begin position="121"/>
        <end position="135"/>
    </location>
</feature>
<reference evidence="2" key="1">
    <citation type="submission" date="2020-11" db="EMBL/GenBank/DDBJ databases">
        <title>Chlorella ohadii genome sequencing and assembly.</title>
        <authorList>
            <person name="Murik O."/>
            <person name="Treves H."/>
            <person name="Kedem I."/>
            <person name="Shotland Y."/>
            <person name="Kaplan A."/>
        </authorList>
    </citation>
    <scope>NUCLEOTIDE SEQUENCE</scope>
    <source>
        <strain evidence="2">1</strain>
    </source>
</reference>
<feature type="region of interest" description="Disordered" evidence="1">
    <location>
        <begin position="106"/>
        <end position="173"/>
    </location>
</feature>
<name>A0AAD5DW52_9CHLO</name>
<comment type="caution">
    <text evidence="2">The sequence shown here is derived from an EMBL/GenBank/DDBJ whole genome shotgun (WGS) entry which is preliminary data.</text>
</comment>
<dbReference type="Proteomes" id="UP001205105">
    <property type="component" value="Unassembled WGS sequence"/>
</dbReference>
<feature type="region of interest" description="Disordered" evidence="1">
    <location>
        <begin position="1"/>
        <end position="23"/>
    </location>
</feature>
<organism evidence="2 3">
    <name type="scientific">Chlorella ohadii</name>
    <dbReference type="NCBI Taxonomy" id="2649997"/>
    <lineage>
        <taxon>Eukaryota</taxon>
        <taxon>Viridiplantae</taxon>
        <taxon>Chlorophyta</taxon>
        <taxon>core chlorophytes</taxon>
        <taxon>Trebouxiophyceae</taxon>
        <taxon>Chlorellales</taxon>
        <taxon>Chlorellaceae</taxon>
        <taxon>Chlorella clade</taxon>
        <taxon>Chlorella</taxon>
    </lineage>
</organism>
<evidence type="ECO:0000256" key="1">
    <source>
        <dbReference type="SAM" id="MobiDB-lite"/>
    </source>
</evidence>
<gene>
    <name evidence="2" type="ORF">COHA_002761</name>
</gene>
<feature type="compositionally biased region" description="Acidic residues" evidence="1">
    <location>
        <begin position="147"/>
        <end position="173"/>
    </location>
</feature>
<evidence type="ECO:0000313" key="3">
    <source>
        <dbReference type="Proteomes" id="UP001205105"/>
    </source>
</evidence>
<protein>
    <submittedName>
        <fullName evidence="2">Uncharacterized protein</fullName>
    </submittedName>
</protein>
<feature type="compositionally biased region" description="Low complexity" evidence="1">
    <location>
        <begin position="136"/>
        <end position="146"/>
    </location>
</feature>
<evidence type="ECO:0000313" key="2">
    <source>
        <dbReference type="EMBL" id="KAI7843519.1"/>
    </source>
</evidence>
<dbReference type="EMBL" id="JADXDR010000037">
    <property type="protein sequence ID" value="KAI7843519.1"/>
    <property type="molecule type" value="Genomic_DNA"/>
</dbReference>
<proteinExistence type="predicted"/>
<keyword evidence="3" id="KW-1185">Reference proteome</keyword>
<dbReference type="AlphaFoldDB" id="A0AAD5DW52"/>